<dbReference type="KEGG" id="htl:HPTL_1607"/>
<keyword evidence="8 12" id="KW-1133">Transmembrane helix</keyword>
<dbReference type="AlphaFoldDB" id="A0A2Z6DZC5"/>
<gene>
    <name evidence="12 13" type="primary">fliP</name>
    <name evidence="13" type="ORF">HPTL_1607</name>
</gene>
<accession>A0A2Z6DZC5</accession>
<evidence type="ECO:0000256" key="8">
    <source>
        <dbReference type="ARBA" id="ARBA00022989"/>
    </source>
</evidence>
<feature type="transmembrane region" description="Helical" evidence="12">
    <location>
        <begin position="236"/>
        <end position="260"/>
    </location>
</feature>
<dbReference type="PANTHER" id="PTHR30587:SF0">
    <property type="entry name" value="FLAGELLAR BIOSYNTHETIC PROTEIN FLIP"/>
    <property type="match status" value="1"/>
</dbReference>
<protein>
    <recommendedName>
        <fullName evidence="2 12">Flagellar biosynthetic protein FliP</fullName>
    </recommendedName>
</protein>
<keyword evidence="7 12" id="KW-0653">Protein transport</keyword>
<name>A0A2Z6DZC5_HYDTE</name>
<dbReference type="PRINTS" id="PR01302">
    <property type="entry name" value="TYPE3IMPPROT"/>
</dbReference>
<dbReference type="NCBIfam" id="NF009438">
    <property type="entry name" value="PRK12797.1"/>
    <property type="match status" value="1"/>
</dbReference>
<dbReference type="Pfam" id="PF00813">
    <property type="entry name" value="FliP"/>
    <property type="match status" value="1"/>
</dbReference>
<keyword evidence="9 12" id="KW-0472">Membrane</keyword>
<dbReference type="Proteomes" id="UP000262004">
    <property type="component" value="Chromosome"/>
</dbReference>
<evidence type="ECO:0000256" key="3">
    <source>
        <dbReference type="ARBA" id="ARBA00022448"/>
    </source>
</evidence>
<dbReference type="GO" id="GO:0044781">
    <property type="term" value="P:bacterial-type flagellum organization"/>
    <property type="evidence" value="ECO:0007669"/>
    <property type="project" value="UniProtKB-UniRule"/>
</dbReference>
<organism evidence="13 14">
    <name type="scientific">Hydrogenophilus thermoluteolus</name>
    <name type="common">Pseudomonas hydrogenothermophila</name>
    <dbReference type="NCBI Taxonomy" id="297"/>
    <lineage>
        <taxon>Bacteria</taxon>
        <taxon>Pseudomonadati</taxon>
        <taxon>Pseudomonadota</taxon>
        <taxon>Hydrogenophilia</taxon>
        <taxon>Hydrogenophilales</taxon>
        <taxon>Hydrogenophilaceae</taxon>
        <taxon>Hydrogenophilus</taxon>
    </lineage>
</organism>
<feature type="transmembrane region" description="Helical" evidence="12">
    <location>
        <begin position="202"/>
        <end position="224"/>
    </location>
</feature>
<evidence type="ECO:0000256" key="6">
    <source>
        <dbReference type="ARBA" id="ARBA00022795"/>
    </source>
</evidence>
<evidence type="ECO:0000256" key="11">
    <source>
        <dbReference type="ARBA" id="ARBA00023225"/>
    </source>
</evidence>
<evidence type="ECO:0000256" key="1">
    <source>
        <dbReference type="ARBA" id="ARBA00006257"/>
    </source>
</evidence>
<dbReference type="InterPro" id="IPR005838">
    <property type="entry name" value="T3SS_IM_P"/>
</dbReference>
<feature type="transmembrane region" description="Helical" evidence="12">
    <location>
        <begin position="63"/>
        <end position="94"/>
    </location>
</feature>
<evidence type="ECO:0000313" key="13">
    <source>
        <dbReference type="EMBL" id="BBD77867.1"/>
    </source>
</evidence>
<dbReference type="PROSITE" id="PS51257">
    <property type="entry name" value="PROKAR_LIPOPROTEIN"/>
    <property type="match status" value="1"/>
</dbReference>
<dbReference type="NCBIfam" id="TIGR01103">
    <property type="entry name" value="fliP"/>
    <property type="match status" value="1"/>
</dbReference>
<keyword evidence="10" id="KW-0975">Bacterial flagellum</keyword>
<comment type="function">
    <text evidence="12">Plays a role in the flagellum-specific transport system.</text>
</comment>
<comment type="similarity">
    <text evidence="1 12">Belongs to the FliP/MopC/SpaP family.</text>
</comment>
<dbReference type="GO" id="GO:0005886">
    <property type="term" value="C:plasma membrane"/>
    <property type="evidence" value="ECO:0007669"/>
    <property type="project" value="UniProtKB-SubCell"/>
</dbReference>
<evidence type="ECO:0000256" key="7">
    <source>
        <dbReference type="ARBA" id="ARBA00022927"/>
    </source>
</evidence>
<keyword evidence="13" id="KW-0282">Flagellum</keyword>
<dbReference type="GO" id="GO:0009306">
    <property type="term" value="P:protein secretion"/>
    <property type="evidence" value="ECO:0007669"/>
    <property type="project" value="UniProtKB-UniRule"/>
</dbReference>
<sequence length="265" mass="29435">MRHSFGHEQTVTKRRRHVSWFAVFFMACALFLISHPVLAQQGIPLATVTPQPNGASSYSLNVQTLLLLTALTFFPAALLMMTSFTRIIIVLSLLRMALGTQTSPPNQVLIGIALFLTFFIMAPVFDRIYQEAWVPYQNDTLPFEAAAEKAAEPLKAFMLAQVRENDLRLFADLAQTPAVEKPESLPLRVIVPAFLTSELKTAFQIGFVIFLPFLIIDMIVASVLMSMGMMMVSPILVALPFKLLVFVLVDGWTLLVGSLVRSFGL</sequence>
<keyword evidence="3 12" id="KW-0813">Transport</keyword>
<keyword evidence="11 12" id="KW-1006">Bacterial flagellum protein export</keyword>
<keyword evidence="13" id="KW-0969">Cilium</keyword>
<evidence type="ECO:0000256" key="5">
    <source>
        <dbReference type="ARBA" id="ARBA00022692"/>
    </source>
</evidence>
<dbReference type="EMBL" id="AP018558">
    <property type="protein sequence ID" value="BBD77867.1"/>
    <property type="molecule type" value="Genomic_DNA"/>
</dbReference>
<evidence type="ECO:0000256" key="12">
    <source>
        <dbReference type="RuleBase" id="RU362069"/>
    </source>
</evidence>
<dbReference type="PROSITE" id="PS01061">
    <property type="entry name" value="FLIP_2"/>
    <property type="match status" value="1"/>
</dbReference>
<keyword evidence="14" id="KW-1185">Reference proteome</keyword>
<dbReference type="PANTHER" id="PTHR30587">
    <property type="entry name" value="FLAGELLAR BIOSYNTHETIC PROTEIN FLIP"/>
    <property type="match status" value="1"/>
</dbReference>
<keyword evidence="6 12" id="KW-1005">Bacterial flagellum biogenesis</keyword>
<keyword evidence="13" id="KW-0966">Cell projection</keyword>
<reference evidence="13 14" key="1">
    <citation type="submission" date="2018-04" db="EMBL/GenBank/DDBJ databases">
        <title>Complete genome sequence of Hydrogenophilus thermoluteolus TH-1.</title>
        <authorList>
            <person name="Arai H."/>
        </authorList>
    </citation>
    <scope>NUCLEOTIDE SEQUENCE [LARGE SCALE GENOMIC DNA]</scope>
    <source>
        <strain evidence="13 14">TH-1</strain>
    </source>
</reference>
<evidence type="ECO:0000313" key="14">
    <source>
        <dbReference type="Proteomes" id="UP000262004"/>
    </source>
</evidence>
<proteinExistence type="inferred from homology"/>
<evidence type="ECO:0000256" key="9">
    <source>
        <dbReference type="ARBA" id="ARBA00023136"/>
    </source>
</evidence>
<dbReference type="GO" id="GO:0009425">
    <property type="term" value="C:bacterial-type flagellum basal body"/>
    <property type="evidence" value="ECO:0007669"/>
    <property type="project" value="UniProtKB-SubCell"/>
</dbReference>
<keyword evidence="5 12" id="KW-0812">Transmembrane</keyword>
<evidence type="ECO:0000256" key="4">
    <source>
        <dbReference type="ARBA" id="ARBA00022475"/>
    </source>
</evidence>
<dbReference type="InterPro" id="IPR005837">
    <property type="entry name" value="FliP"/>
</dbReference>
<evidence type="ECO:0000256" key="2">
    <source>
        <dbReference type="ARBA" id="ARBA00021714"/>
    </source>
</evidence>
<comment type="subcellular location">
    <subcellularLocation>
        <location evidence="12">Cell membrane</location>
        <topology evidence="12">Multi-pass membrane protein</topology>
    </subcellularLocation>
    <subcellularLocation>
        <location evidence="12">Bacterial flagellum basal body</location>
    </subcellularLocation>
</comment>
<keyword evidence="4 12" id="KW-1003">Cell membrane</keyword>
<feature type="transmembrane region" description="Helical" evidence="12">
    <location>
        <begin position="106"/>
        <end position="125"/>
    </location>
</feature>
<evidence type="ECO:0000256" key="10">
    <source>
        <dbReference type="ARBA" id="ARBA00023143"/>
    </source>
</evidence>
<dbReference type="PROSITE" id="PS01060">
    <property type="entry name" value="FLIP_1"/>
    <property type="match status" value="1"/>
</dbReference>
<dbReference type="PRINTS" id="PR00951">
    <property type="entry name" value="FLGBIOSNFLIP"/>
</dbReference>